<feature type="region of interest" description="Disordered" evidence="1">
    <location>
        <begin position="1"/>
        <end position="22"/>
    </location>
</feature>
<organism evidence="3 4">
    <name type="scientific">Roseicella aquatilis</name>
    <dbReference type="NCBI Taxonomy" id="2527868"/>
    <lineage>
        <taxon>Bacteria</taxon>
        <taxon>Pseudomonadati</taxon>
        <taxon>Pseudomonadota</taxon>
        <taxon>Alphaproteobacteria</taxon>
        <taxon>Acetobacterales</taxon>
        <taxon>Roseomonadaceae</taxon>
        <taxon>Roseicella</taxon>
    </lineage>
</organism>
<gene>
    <name evidence="3" type="ORF">EXY23_07775</name>
</gene>
<dbReference type="Proteomes" id="UP000295023">
    <property type="component" value="Unassembled WGS sequence"/>
</dbReference>
<dbReference type="InterPro" id="IPR053802">
    <property type="entry name" value="DUF6950"/>
</dbReference>
<evidence type="ECO:0000259" key="2">
    <source>
        <dbReference type="Pfam" id="PF22262"/>
    </source>
</evidence>
<evidence type="ECO:0000256" key="1">
    <source>
        <dbReference type="SAM" id="MobiDB-lite"/>
    </source>
</evidence>
<sequence length="132" mass="14000">MISSNSAADPVRGSPQGRQPDWPERLAALTTAAEYRPFDAARWNCGRFAMAAVVACTGQRPSWQHRPTLAEMADTAGFPRVAVPFARAGDVVLATDPDRLGVVLDAGRAAFVGPAGLLRLPITACTIAWRVG</sequence>
<evidence type="ECO:0000313" key="4">
    <source>
        <dbReference type="Proteomes" id="UP000295023"/>
    </source>
</evidence>
<reference evidence="3 4" key="1">
    <citation type="submission" date="2019-03" db="EMBL/GenBank/DDBJ databases">
        <title>Paracraurococcus aquatilis NE82 genome sequence.</title>
        <authorList>
            <person name="Zhao Y."/>
            <person name="Du Z."/>
        </authorList>
    </citation>
    <scope>NUCLEOTIDE SEQUENCE [LARGE SCALE GENOMIC DNA]</scope>
    <source>
        <strain evidence="3 4">NE82</strain>
    </source>
</reference>
<dbReference type="EMBL" id="SKBM01000006">
    <property type="protein sequence ID" value="TCZ63880.1"/>
    <property type="molecule type" value="Genomic_DNA"/>
</dbReference>
<name>A0A4R4DUC5_9PROT</name>
<protein>
    <recommendedName>
        <fullName evidence="2">DUF6950 domain-containing protein</fullName>
    </recommendedName>
</protein>
<dbReference type="OrthoDB" id="6586924at2"/>
<feature type="domain" description="DUF6950" evidence="2">
    <location>
        <begin position="68"/>
        <end position="131"/>
    </location>
</feature>
<comment type="caution">
    <text evidence="3">The sequence shown here is derived from an EMBL/GenBank/DDBJ whole genome shotgun (WGS) entry which is preliminary data.</text>
</comment>
<accession>A0A4R4DUC5</accession>
<proteinExistence type="predicted"/>
<dbReference type="Pfam" id="PF22262">
    <property type="entry name" value="DUF6950"/>
    <property type="match status" value="2"/>
</dbReference>
<keyword evidence="4" id="KW-1185">Reference proteome</keyword>
<dbReference type="AlphaFoldDB" id="A0A4R4DUC5"/>
<feature type="domain" description="DUF6950" evidence="2">
    <location>
        <begin position="18"/>
        <end position="66"/>
    </location>
</feature>
<evidence type="ECO:0000313" key="3">
    <source>
        <dbReference type="EMBL" id="TCZ63880.1"/>
    </source>
</evidence>